<dbReference type="InterPro" id="IPR002110">
    <property type="entry name" value="Ankyrin_rpt"/>
</dbReference>
<organism evidence="2 3">
    <name type="scientific">Saxophila tyrrhenica</name>
    <dbReference type="NCBI Taxonomy" id="1690608"/>
    <lineage>
        <taxon>Eukaryota</taxon>
        <taxon>Fungi</taxon>
        <taxon>Dikarya</taxon>
        <taxon>Ascomycota</taxon>
        <taxon>Pezizomycotina</taxon>
        <taxon>Dothideomycetes</taxon>
        <taxon>Dothideomycetidae</taxon>
        <taxon>Mycosphaerellales</taxon>
        <taxon>Extremaceae</taxon>
        <taxon>Saxophila</taxon>
    </lineage>
</organism>
<dbReference type="PROSITE" id="PS50088">
    <property type="entry name" value="ANK_REPEAT"/>
    <property type="match status" value="1"/>
</dbReference>
<dbReference type="RefSeq" id="XP_064653459.1">
    <property type="nucleotide sequence ID" value="XM_064808369.1"/>
</dbReference>
<comment type="caution">
    <text evidence="2">The sequence shown here is derived from an EMBL/GenBank/DDBJ whole genome shotgun (WGS) entry which is preliminary data.</text>
</comment>
<reference evidence="2 3" key="1">
    <citation type="submission" date="2023-08" db="EMBL/GenBank/DDBJ databases">
        <title>Black Yeasts Isolated from many extreme environments.</title>
        <authorList>
            <person name="Coleine C."/>
            <person name="Stajich J.E."/>
            <person name="Selbmann L."/>
        </authorList>
    </citation>
    <scope>NUCLEOTIDE SEQUENCE [LARGE SCALE GENOMIC DNA]</scope>
    <source>
        <strain evidence="2 3">CCFEE 5935</strain>
    </source>
</reference>
<dbReference type="PANTHER" id="PTHR46224">
    <property type="entry name" value="ANKYRIN REPEAT FAMILY PROTEIN"/>
    <property type="match status" value="1"/>
</dbReference>
<dbReference type="SMART" id="SM00248">
    <property type="entry name" value="ANK"/>
    <property type="match status" value="5"/>
</dbReference>
<protein>
    <submittedName>
        <fullName evidence="2">Uncharacterized protein</fullName>
    </submittedName>
</protein>
<evidence type="ECO:0000313" key="3">
    <source>
        <dbReference type="Proteomes" id="UP001337655"/>
    </source>
</evidence>
<gene>
    <name evidence="2" type="ORF">LTR77_011157</name>
</gene>
<dbReference type="InterPro" id="IPR036770">
    <property type="entry name" value="Ankyrin_rpt-contain_sf"/>
</dbReference>
<proteinExistence type="predicted"/>
<keyword evidence="1" id="KW-0040">ANK repeat</keyword>
<name>A0AAV9NTM2_9PEZI</name>
<dbReference type="EMBL" id="JAVRRT010000033">
    <property type="protein sequence ID" value="KAK5162831.1"/>
    <property type="molecule type" value="Genomic_DNA"/>
</dbReference>
<dbReference type="SUPFAM" id="SSF48403">
    <property type="entry name" value="Ankyrin repeat"/>
    <property type="match status" value="1"/>
</dbReference>
<dbReference type="Proteomes" id="UP001337655">
    <property type="component" value="Unassembled WGS sequence"/>
</dbReference>
<dbReference type="PROSITE" id="PS50297">
    <property type="entry name" value="ANK_REP_REGION"/>
    <property type="match status" value="1"/>
</dbReference>
<sequence>MDPFDHILQGVSPYPILLASITNGDIPSVRRELEQLAQQSPEIDLTPALLHCVHKRQEEAMTTLLESSATPEESVVEAAVGTGEVTMIKPLLIHGWPIDHTLRSGIMPSLLGYAVNNEELLTWLLARGADPNALSTIAETPSSVAVRDGAKRSIQMLFDAGGDANIGNLLHCAVERRAGQDTAEIIELLISRGAPVDGFEFEQPSAQQLRWGFSRGTALHKACYLGNSEATSALLEHGADPYCNRRYYDEEEQCTPLDVARANGNEAIMAMLQRNLARSQMAAKM</sequence>
<dbReference type="Gene3D" id="1.25.40.20">
    <property type="entry name" value="Ankyrin repeat-containing domain"/>
    <property type="match status" value="2"/>
</dbReference>
<evidence type="ECO:0000256" key="1">
    <source>
        <dbReference type="PROSITE-ProRule" id="PRU00023"/>
    </source>
</evidence>
<keyword evidence="3" id="KW-1185">Reference proteome</keyword>
<dbReference type="AlphaFoldDB" id="A0AAV9NTM2"/>
<dbReference type="GeneID" id="89932477"/>
<accession>A0AAV9NTM2</accession>
<dbReference type="Pfam" id="PF12796">
    <property type="entry name" value="Ank_2"/>
    <property type="match status" value="1"/>
</dbReference>
<dbReference type="PANTHER" id="PTHR46224:SF64">
    <property type="entry name" value="IQ MOTIF AND ANKYRIN REPEAT DOMAIN-CONTAINING PROTEIN 1"/>
    <property type="match status" value="1"/>
</dbReference>
<dbReference type="InterPro" id="IPR051616">
    <property type="entry name" value="Cul2-RING_E3_ligase_SR"/>
</dbReference>
<evidence type="ECO:0000313" key="2">
    <source>
        <dbReference type="EMBL" id="KAK5162831.1"/>
    </source>
</evidence>
<feature type="repeat" description="ANK" evidence="1">
    <location>
        <begin position="214"/>
        <end position="240"/>
    </location>
</feature>